<keyword evidence="2" id="KW-0547">Nucleotide-binding</keyword>
<dbReference type="AlphaFoldDB" id="A0A3B1BJP6"/>
<dbReference type="GO" id="GO:0015833">
    <property type="term" value="P:peptide transport"/>
    <property type="evidence" value="ECO:0007669"/>
    <property type="project" value="InterPro"/>
</dbReference>
<evidence type="ECO:0000313" key="5">
    <source>
        <dbReference type="EMBL" id="VAX05047.1"/>
    </source>
</evidence>
<evidence type="ECO:0000256" key="3">
    <source>
        <dbReference type="ARBA" id="ARBA00022840"/>
    </source>
</evidence>
<reference evidence="5" key="1">
    <citation type="submission" date="2018-06" db="EMBL/GenBank/DDBJ databases">
        <authorList>
            <person name="Zhirakovskaya E."/>
        </authorList>
    </citation>
    <scope>NUCLEOTIDE SEQUENCE</scope>
</reference>
<protein>
    <recommendedName>
        <fullName evidence="4">Oligopeptide/dipeptide ABC transporter C-terminal domain-containing protein</fullName>
    </recommendedName>
</protein>
<dbReference type="EMBL" id="UOFV01000511">
    <property type="protein sequence ID" value="VAX05047.1"/>
    <property type="molecule type" value="Genomic_DNA"/>
</dbReference>
<organism evidence="5">
    <name type="scientific">hydrothermal vent metagenome</name>
    <dbReference type="NCBI Taxonomy" id="652676"/>
    <lineage>
        <taxon>unclassified sequences</taxon>
        <taxon>metagenomes</taxon>
        <taxon>ecological metagenomes</taxon>
    </lineage>
</organism>
<evidence type="ECO:0000256" key="2">
    <source>
        <dbReference type="ARBA" id="ARBA00022741"/>
    </source>
</evidence>
<keyword evidence="3" id="KW-0067">ATP-binding</keyword>
<sequence>KIVEQGLTDDICHSPQEAYTQKLLAAVPRLYG</sequence>
<accession>A0A3B1BJP6</accession>
<evidence type="ECO:0000259" key="4">
    <source>
        <dbReference type="Pfam" id="PF08352"/>
    </source>
</evidence>
<gene>
    <name evidence="5" type="ORF">MNBD_GAMMA19-670</name>
</gene>
<keyword evidence="1" id="KW-0813">Transport</keyword>
<dbReference type="GO" id="GO:0005524">
    <property type="term" value="F:ATP binding"/>
    <property type="evidence" value="ECO:0007669"/>
    <property type="project" value="UniProtKB-KW"/>
</dbReference>
<dbReference type="Pfam" id="PF08352">
    <property type="entry name" value="oligo_HPY"/>
    <property type="match status" value="1"/>
</dbReference>
<name>A0A3B1BJP6_9ZZZZ</name>
<feature type="non-terminal residue" evidence="5">
    <location>
        <position position="1"/>
    </location>
</feature>
<evidence type="ECO:0000256" key="1">
    <source>
        <dbReference type="ARBA" id="ARBA00022448"/>
    </source>
</evidence>
<dbReference type="InterPro" id="IPR013563">
    <property type="entry name" value="Oligopep_ABC_C"/>
</dbReference>
<proteinExistence type="predicted"/>
<feature type="domain" description="Oligopeptide/dipeptide ABC transporter C-terminal" evidence="4">
    <location>
        <begin position="3"/>
        <end position="30"/>
    </location>
</feature>